<keyword evidence="2" id="KW-1185">Reference proteome</keyword>
<feature type="compositionally biased region" description="Low complexity" evidence="1">
    <location>
        <begin position="73"/>
        <end position="84"/>
    </location>
</feature>
<evidence type="ECO:0000313" key="3">
    <source>
        <dbReference type="WBParaSite" id="Pan_g22828.t1"/>
    </source>
</evidence>
<accession>A0A7E4VMR4</accession>
<evidence type="ECO:0000313" key="2">
    <source>
        <dbReference type="Proteomes" id="UP000492821"/>
    </source>
</evidence>
<dbReference type="WBParaSite" id="Pan_g22828.t1">
    <property type="protein sequence ID" value="Pan_g22828.t1"/>
    <property type="gene ID" value="Pan_g22828"/>
</dbReference>
<dbReference type="AlphaFoldDB" id="A0A7E4VMR4"/>
<feature type="region of interest" description="Disordered" evidence="1">
    <location>
        <begin position="65"/>
        <end position="84"/>
    </location>
</feature>
<dbReference type="Proteomes" id="UP000492821">
    <property type="component" value="Unassembled WGS sequence"/>
</dbReference>
<name>A0A7E4VMR4_PANRE</name>
<reference evidence="2" key="1">
    <citation type="journal article" date="2013" name="Genetics">
        <title>The draft genome and transcriptome of Panagrellus redivivus are shaped by the harsh demands of a free-living lifestyle.</title>
        <authorList>
            <person name="Srinivasan J."/>
            <person name="Dillman A.R."/>
            <person name="Macchietto M.G."/>
            <person name="Heikkinen L."/>
            <person name="Lakso M."/>
            <person name="Fracchia K.M."/>
            <person name="Antoshechkin I."/>
            <person name="Mortazavi A."/>
            <person name="Wong G."/>
            <person name="Sternberg P.W."/>
        </authorList>
    </citation>
    <scope>NUCLEOTIDE SEQUENCE [LARGE SCALE GENOMIC DNA]</scope>
    <source>
        <strain evidence="2">MT8872</strain>
    </source>
</reference>
<sequence length="292" mass="32996">MDANCNSFGFECDTSATMPMFNIHNRFRAIRRHFNKTPTVSEVHVEVESEPTTILSATAETASDIDSGFDSGSQQSTDVPSVTSTSMSTTDLLALPKDALEEMITKLDTCALYAFRNRSPEAAEAAAFRGIQTHSLFIDPTMPCDEITSFRRRGKIVTRAGIDAVLDAPRVAVKFLLKIGNFHEDYLEMLARTDLFQSRFTSLVIESNISYVTLESFLENHKTCTIELKDGIRLPESNTCQFWDFFRSQRASSVRKLFNSRHIIIEATYDSVAEIHNFRVVPCPDDRKKFYI</sequence>
<evidence type="ECO:0000256" key="1">
    <source>
        <dbReference type="SAM" id="MobiDB-lite"/>
    </source>
</evidence>
<reference evidence="3" key="2">
    <citation type="submission" date="2020-10" db="UniProtKB">
        <authorList>
            <consortium name="WormBaseParasite"/>
        </authorList>
    </citation>
    <scope>IDENTIFICATION</scope>
</reference>
<proteinExistence type="predicted"/>
<organism evidence="2 3">
    <name type="scientific">Panagrellus redivivus</name>
    <name type="common">Microworm</name>
    <dbReference type="NCBI Taxonomy" id="6233"/>
    <lineage>
        <taxon>Eukaryota</taxon>
        <taxon>Metazoa</taxon>
        <taxon>Ecdysozoa</taxon>
        <taxon>Nematoda</taxon>
        <taxon>Chromadorea</taxon>
        <taxon>Rhabditida</taxon>
        <taxon>Tylenchina</taxon>
        <taxon>Panagrolaimomorpha</taxon>
        <taxon>Panagrolaimoidea</taxon>
        <taxon>Panagrolaimidae</taxon>
        <taxon>Panagrellus</taxon>
    </lineage>
</organism>
<protein>
    <submittedName>
        <fullName evidence="3">F-box domain-containing protein</fullName>
    </submittedName>
</protein>